<dbReference type="AlphaFoldDB" id="A0A246WW42"/>
<sequence length="64" mass="7623">MKWTDTQLIAEELYDRFPNIDPKTIRFTDLHRWVMELDGFDDDPNRSGERILEAIQAAWIVEAE</sequence>
<dbReference type="RefSeq" id="WP_079215600.1">
    <property type="nucleotide sequence ID" value="NZ_CP018845.1"/>
</dbReference>
<dbReference type="Gene3D" id="1.10.10.600">
    <property type="entry name" value="IscX-like"/>
    <property type="match status" value="1"/>
</dbReference>
<dbReference type="Proteomes" id="UP000197596">
    <property type="component" value="Unassembled WGS sequence"/>
</dbReference>
<dbReference type="EMBL" id="JABFMT010000003">
    <property type="protein sequence ID" value="NUU00915.1"/>
    <property type="molecule type" value="Genomic_DNA"/>
</dbReference>
<dbReference type="EMBL" id="NJGU01000001">
    <property type="protein sequence ID" value="OWY31275.1"/>
    <property type="molecule type" value="Genomic_DNA"/>
</dbReference>
<comment type="caution">
    <text evidence="2">The sequence shown here is derived from an EMBL/GenBank/DDBJ whole genome shotgun (WGS) entry which is preliminary data.</text>
</comment>
<dbReference type="PIRSF" id="PIRSF039003">
    <property type="entry name" value="IscX"/>
    <property type="match status" value="1"/>
</dbReference>
<organism evidence="2 3">
    <name type="scientific">Herbaspirillum robiniae</name>
    <dbReference type="NCBI Taxonomy" id="2014887"/>
    <lineage>
        <taxon>Bacteria</taxon>
        <taxon>Pseudomonadati</taxon>
        <taxon>Pseudomonadota</taxon>
        <taxon>Betaproteobacteria</taxon>
        <taxon>Burkholderiales</taxon>
        <taxon>Oxalobacteraceae</taxon>
        <taxon>Herbaspirillum</taxon>
    </lineage>
</organism>
<dbReference type="InterPro" id="IPR036762">
    <property type="entry name" value="IscX-like_sf"/>
</dbReference>
<gene>
    <name evidence="2" type="primary">iscX</name>
    <name evidence="2" type="ORF">CEJ42_04315</name>
    <name evidence="1" type="ORF">HNO84_04845</name>
</gene>
<keyword evidence="4" id="KW-1185">Reference proteome</keyword>
<proteinExistence type="predicted"/>
<dbReference type="SUPFAM" id="SSF140319">
    <property type="entry name" value="IscX-like"/>
    <property type="match status" value="1"/>
</dbReference>
<dbReference type="OrthoDB" id="9800346at2"/>
<dbReference type="GO" id="GO:0005829">
    <property type="term" value="C:cytosol"/>
    <property type="evidence" value="ECO:0007669"/>
    <property type="project" value="TreeGrafter"/>
</dbReference>
<dbReference type="PANTHER" id="PTHR37532">
    <property type="entry name" value="PROTEIN ISCX"/>
    <property type="match status" value="1"/>
</dbReference>
<dbReference type="Proteomes" id="UP000536746">
    <property type="component" value="Unassembled WGS sequence"/>
</dbReference>
<dbReference type="InterPro" id="IPR007479">
    <property type="entry name" value="ISC_FeS_clus_asmbl_IscsX"/>
</dbReference>
<protein>
    <submittedName>
        <fullName evidence="2">Fe-S assembly protein IscX</fullName>
    </submittedName>
    <submittedName>
        <fullName evidence="1">Fe-S cluster assembly protein IscX</fullName>
    </submittedName>
</protein>
<reference evidence="1 4" key="2">
    <citation type="journal article" date="2020" name="Front. Plant Sci.">
        <title>Isolation of Rhizosphere Bacteria That Improve Quality and Water Stress Tolerance in Greenhouse Ornamentals.</title>
        <authorList>
            <person name="Nordstedt N.P."/>
            <person name="Jones M.L."/>
        </authorList>
    </citation>
    <scope>NUCLEOTIDE SEQUENCE [LARGE SCALE GENOMIC DNA]</scope>
    <source>
        <strain evidence="1 4">C6C2</strain>
    </source>
</reference>
<evidence type="ECO:0000313" key="3">
    <source>
        <dbReference type="Proteomes" id="UP000197596"/>
    </source>
</evidence>
<dbReference type="FunFam" id="1.10.10.600:FF:000001">
    <property type="entry name" value="Fe-S assembly protein IscX"/>
    <property type="match status" value="1"/>
</dbReference>
<dbReference type="NCBIfam" id="TIGR03412">
    <property type="entry name" value="iscX_yfhJ"/>
    <property type="match status" value="1"/>
</dbReference>
<evidence type="ECO:0000313" key="2">
    <source>
        <dbReference type="EMBL" id="OWY31275.1"/>
    </source>
</evidence>
<dbReference type="Pfam" id="PF04384">
    <property type="entry name" value="Fe-S_assembly"/>
    <property type="match status" value="1"/>
</dbReference>
<evidence type="ECO:0000313" key="4">
    <source>
        <dbReference type="Proteomes" id="UP000536746"/>
    </source>
</evidence>
<dbReference type="PANTHER" id="PTHR37532:SF1">
    <property type="entry name" value="PROTEIN ISCX"/>
    <property type="match status" value="1"/>
</dbReference>
<dbReference type="GO" id="GO:0008198">
    <property type="term" value="F:ferrous iron binding"/>
    <property type="evidence" value="ECO:0007669"/>
    <property type="project" value="TreeGrafter"/>
</dbReference>
<accession>A0A246WW42</accession>
<name>A0A246WW42_9BURK</name>
<dbReference type="GO" id="GO:0016226">
    <property type="term" value="P:iron-sulfur cluster assembly"/>
    <property type="evidence" value="ECO:0007669"/>
    <property type="project" value="UniProtKB-UniRule"/>
</dbReference>
<reference evidence="2 3" key="1">
    <citation type="submission" date="2017-06" db="EMBL/GenBank/DDBJ databases">
        <title>Herbaspirillum phytohormonus sp. nov., isolated from the root nodule of Robinia pseudoacacia in lead-zinc mine.</title>
        <authorList>
            <person name="Fan M."/>
            <person name="Lin Y."/>
        </authorList>
    </citation>
    <scope>NUCLEOTIDE SEQUENCE [LARGE SCALE GENOMIC DNA]</scope>
    <source>
        <strain evidence="2 3">HZ10</strain>
    </source>
</reference>
<evidence type="ECO:0000313" key="1">
    <source>
        <dbReference type="EMBL" id="NUU00915.1"/>
    </source>
</evidence>